<feature type="domain" description="Fido" evidence="10">
    <location>
        <begin position="480"/>
        <end position="617"/>
    </location>
</feature>
<keyword evidence="6" id="KW-0067">ATP-binding</keyword>
<evidence type="ECO:0000256" key="4">
    <source>
        <dbReference type="ARBA" id="ARBA00022741"/>
    </source>
</evidence>
<feature type="compositionally biased region" description="Low complexity" evidence="9">
    <location>
        <begin position="448"/>
        <end position="474"/>
    </location>
</feature>
<dbReference type="InterPro" id="IPR040198">
    <property type="entry name" value="Fido_containing"/>
</dbReference>
<evidence type="ECO:0000256" key="1">
    <source>
        <dbReference type="ARBA" id="ARBA00004167"/>
    </source>
</evidence>
<keyword evidence="3" id="KW-0677">Repeat</keyword>
<gene>
    <name evidence="11" type="ORF">VKT23_001426</name>
</gene>
<keyword evidence="8" id="KW-0472">Membrane</keyword>
<evidence type="ECO:0000256" key="5">
    <source>
        <dbReference type="ARBA" id="ARBA00022803"/>
    </source>
</evidence>
<keyword evidence="4" id="KW-0547">Nucleotide-binding</keyword>
<reference evidence="11 12" key="1">
    <citation type="submission" date="2024-01" db="EMBL/GenBank/DDBJ databases">
        <title>A draft genome for the cacao thread blight pathogen Marasmiellus scandens.</title>
        <authorList>
            <person name="Baruah I.K."/>
            <person name="Leung J."/>
            <person name="Bukari Y."/>
            <person name="Amoako-Attah I."/>
            <person name="Meinhardt L.W."/>
            <person name="Bailey B.A."/>
            <person name="Cohen S.P."/>
        </authorList>
    </citation>
    <scope>NUCLEOTIDE SEQUENCE [LARGE SCALE GENOMIC DNA]</scope>
    <source>
        <strain evidence="11 12">GH-19</strain>
    </source>
</reference>
<accession>A0ABR1JYU3</accession>
<keyword evidence="7" id="KW-1133">Transmembrane helix</keyword>
<evidence type="ECO:0000256" key="9">
    <source>
        <dbReference type="SAM" id="MobiDB-lite"/>
    </source>
</evidence>
<name>A0ABR1JYU3_9AGAR</name>
<organism evidence="11 12">
    <name type="scientific">Marasmiellus scandens</name>
    <dbReference type="NCBI Taxonomy" id="2682957"/>
    <lineage>
        <taxon>Eukaryota</taxon>
        <taxon>Fungi</taxon>
        <taxon>Dikarya</taxon>
        <taxon>Basidiomycota</taxon>
        <taxon>Agaricomycotina</taxon>
        <taxon>Agaricomycetes</taxon>
        <taxon>Agaricomycetidae</taxon>
        <taxon>Agaricales</taxon>
        <taxon>Marasmiineae</taxon>
        <taxon>Omphalotaceae</taxon>
        <taxon>Marasmiellus</taxon>
    </lineage>
</organism>
<proteinExistence type="predicted"/>
<feature type="compositionally biased region" description="Low complexity" evidence="9">
    <location>
        <begin position="253"/>
        <end position="311"/>
    </location>
</feature>
<feature type="region of interest" description="Disordered" evidence="9">
    <location>
        <begin position="640"/>
        <end position="706"/>
    </location>
</feature>
<dbReference type="SUPFAM" id="SSF140931">
    <property type="entry name" value="Fic-like"/>
    <property type="match status" value="1"/>
</dbReference>
<dbReference type="PANTHER" id="PTHR13504:SF34">
    <property type="entry name" value="PROTEIN ADENYLYLTRANSFERASE FICD"/>
    <property type="match status" value="1"/>
</dbReference>
<dbReference type="EMBL" id="JBANRG010000002">
    <property type="protein sequence ID" value="KAK7469991.1"/>
    <property type="molecule type" value="Genomic_DNA"/>
</dbReference>
<evidence type="ECO:0000313" key="11">
    <source>
        <dbReference type="EMBL" id="KAK7469991.1"/>
    </source>
</evidence>
<feature type="region of interest" description="Disordered" evidence="9">
    <location>
        <begin position="253"/>
        <end position="505"/>
    </location>
</feature>
<dbReference type="InterPro" id="IPR003812">
    <property type="entry name" value="Fido"/>
</dbReference>
<protein>
    <recommendedName>
        <fullName evidence="10">Fido domain-containing protein</fullName>
    </recommendedName>
</protein>
<sequence>MSFHSQILTEIPPILDSSERESLSVDDSDPKSSTILYEALLEKYDQHPYFLVRLAKLRTRLRSDTVALSLYEQAQRILKEQGIQDHALDTLIQEYNPVVRQKAEDNLLIGQQGPFYQSWRQTREHKFPLVLPHPPPDHSQIRNFWLAKAKANASFPEKYLRKIAIDTNQLENVFLLTPDSARDIIEKGVDNGKVEHFPESAVCDEGITRNILRDTIEAFNLLHPLAIDPESITPEALCNIHSRLTRTSRFTRDFTSNSTAGSSGSGPSSFTSNSKPTSTSALVYAPSLSSSPPSSLSSGSGYESSAPSTSSVYLSNSPYGSDGETGSGPVRIANGASDTTTITTLSDDKEKVTSLSTLRTMPHNGRSFRSRPPPKSESGSVDSTTSSTYASAPTSRQPSKQASLDVPHYPSGTGVIGTGSWMEVGGDQGLVDTSPGLTRSKTQKPCTVVVSPSVPIPSCSSGPTSSNSLTGPGPRAAPSKAQQASDNSHSQIQPSTSPNPNPKPFYTLSPDSYTIQCCPYPSVDSELAYICLMGRQWIRTWFRNPLGTASWLHLVLSRCGPWEEGNGRVSRLFGSIPLLRYGYPPLTIPVERRKEYFAAINECFNGDHRSFVLCILQGMKGTMDELEFVESSYQSSSASVSVSRTRSPQYSSGSEESSASGSGDDSSSDFEDASSDQDVDWVEGRDGDGSECKKAKQVQAPSRIRV</sequence>
<evidence type="ECO:0000256" key="8">
    <source>
        <dbReference type="ARBA" id="ARBA00023136"/>
    </source>
</evidence>
<evidence type="ECO:0000256" key="6">
    <source>
        <dbReference type="ARBA" id="ARBA00022840"/>
    </source>
</evidence>
<evidence type="ECO:0000256" key="2">
    <source>
        <dbReference type="ARBA" id="ARBA00022692"/>
    </source>
</evidence>
<evidence type="ECO:0000313" key="12">
    <source>
        <dbReference type="Proteomes" id="UP001498398"/>
    </source>
</evidence>
<feature type="compositionally biased region" description="Polar residues" evidence="9">
    <location>
        <begin position="480"/>
        <end position="496"/>
    </location>
</feature>
<evidence type="ECO:0000259" key="10">
    <source>
        <dbReference type="PROSITE" id="PS51459"/>
    </source>
</evidence>
<keyword evidence="2" id="KW-0812">Transmembrane</keyword>
<dbReference type="InterPro" id="IPR036597">
    <property type="entry name" value="Fido-like_dom_sf"/>
</dbReference>
<evidence type="ECO:0000256" key="7">
    <source>
        <dbReference type="ARBA" id="ARBA00022989"/>
    </source>
</evidence>
<dbReference type="PROSITE" id="PS51459">
    <property type="entry name" value="FIDO"/>
    <property type="match status" value="1"/>
</dbReference>
<feature type="compositionally biased region" description="Low complexity" evidence="9">
    <location>
        <begin position="376"/>
        <end position="395"/>
    </location>
</feature>
<keyword evidence="5" id="KW-0802">TPR repeat</keyword>
<feature type="compositionally biased region" description="Acidic residues" evidence="9">
    <location>
        <begin position="666"/>
        <end position="681"/>
    </location>
</feature>
<comment type="caution">
    <text evidence="11">The sequence shown here is derived from an EMBL/GenBank/DDBJ whole genome shotgun (WGS) entry which is preliminary data.</text>
</comment>
<dbReference type="Proteomes" id="UP001498398">
    <property type="component" value="Unassembled WGS sequence"/>
</dbReference>
<dbReference type="Gene3D" id="1.10.3290.10">
    <property type="entry name" value="Fido-like domain"/>
    <property type="match status" value="1"/>
</dbReference>
<evidence type="ECO:0000256" key="3">
    <source>
        <dbReference type="ARBA" id="ARBA00022737"/>
    </source>
</evidence>
<dbReference type="PANTHER" id="PTHR13504">
    <property type="entry name" value="FIDO DOMAIN-CONTAINING PROTEIN DDB_G0283145"/>
    <property type="match status" value="1"/>
</dbReference>
<feature type="compositionally biased region" description="Polar residues" evidence="9">
    <location>
        <begin position="435"/>
        <end position="445"/>
    </location>
</feature>
<keyword evidence="12" id="KW-1185">Reference proteome</keyword>
<feature type="compositionally biased region" description="Low complexity" evidence="9">
    <location>
        <begin position="640"/>
        <end position="665"/>
    </location>
</feature>
<comment type="subcellular location">
    <subcellularLocation>
        <location evidence="1">Membrane</location>
        <topology evidence="1">Single-pass membrane protein</topology>
    </subcellularLocation>
</comment>
<feature type="compositionally biased region" description="Basic and acidic residues" evidence="9">
    <location>
        <begin position="682"/>
        <end position="694"/>
    </location>
</feature>